<keyword evidence="1" id="KW-1133">Transmembrane helix</keyword>
<accession>A0ABV9B1K8</accession>
<protein>
    <recommendedName>
        <fullName evidence="4">Mce-associated membrane protein</fullName>
    </recommendedName>
</protein>
<proteinExistence type="predicted"/>
<gene>
    <name evidence="2" type="ORF">ACFPIH_36125</name>
</gene>
<organism evidence="2 3">
    <name type="scientific">Streptomyces vulcanius</name>
    <dbReference type="NCBI Taxonomy" id="1441876"/>
    <lineage>
        <taxon>Bacteria</taxon>
        <taxon>Bacillati</taxon>
        <taxon>Actinomycetota</taxon>
        <taxon>Actinomycetes</taxon>
        <taxon>Kitasatosporales</taxon>
        <taxon>Streptomycetaceae</taxon>
        <taxon>Streptomyces</taxon>
    </lineage>
</organism>
<evidence type="ECO:0000313" key="3">
    <source>
        <dbReference type="Proteomes" id="UP001595839"/>
    </source>
</evidence>
<comment type="caution">
    <text evidence="2">The sequence shown here is derived from an EMBL/GenBank/DDBJ whole genome shotgun (WGS) entry which is preliminary data.</text>
</comment>
<keyword evidence="1" id="KW-0472">Membrane</keyword>
<dbReference type="Proteomes" id="UP001595839">
    <property type="component" value="Unassembled WGS sequence"/>
</dbReference>
<evidence type="ECO:0008006" key="4">
    <source>
        <dbReference type="Google" id="ProtNLM"/>
    </source>
</evidence>
<keyword evidence="1" id="KW-0812">Transmembrane</keyword>
<dbReference type="EMBL" id="JBHSFK010000029">
    <property type="protein sequence ID" value="MFC4504875.1"/>
    <property type="molecule type" value="Genomic_DNA"/>
</dbReference>
<dbReference type="RefSeq" id="WP_381181091.1">
    <property type="nucleotide sequence ID" value="NZ_JBHSFK010000029.1"/>
</dbReference>
<evidence type="ECO:0000313" key="2">
    <source>
        <dbReference type="EMBL" id="MFC4504875.1"/>
    </source>
</evidence>
<reference evidence="3" key="1">
    <citation type="journal article" date="2019" name="Int. J. Syst. Evol. Microbiol.">
        <title>The Global Catalogue of Microorganisms (GCM) 10K type strain sequencing project: providing services to taxonomists for standard genome sequencing and annotation.</title>
        <authorList>
            <consortium name="The Broad Institute Genomics Platform"/>
            <consortium name="The Broad Institute Genome Sequencing Center for Infectious Disease"/>
            <person name="Wu L."/>
            <person name="Ma J."/>
        </authorList>
    </citation>
    <scope>NUCLEOTIDE SEQUENCE [LARGE SCALE GENOMIC DNA]</scope>
    <source>
        <strain evidence="3">CGMCC 4.7177</strain>
    </source>
</reference>
<feature type="transmembrane region" description="Helical" evidence="1">
    <location>
        <begin position="44"/>
        <end position="63"/>
    </location>
</feature>
<keyword evidence="3" id="KW-1185">Reference proteome</keyword>
<evidence type="ECO:0000256" key="1">
    <source>
        <dbReference type="SAM" id="Phobius"/>
    </source>
</evidence>
<name>A0ABV9B1K8_9ACTN</name>
<sequence>MSDEHERPVWLTESIAQLESVRVDRPVPAQELRRRSVRRRQRRTRSAAIAAIAVTALGAGTYWNSVGADRSGKDPSRHGEASEISAAKISAAQEKLRAYYSVLPDAFATPDSTSKLWKLMTAHFTDTALKREVVLEGSGAGDLAATCGHVEAATTFTVGDPRSAGADTVRARVTSSSSPESIEVDFDLRTMRISKWSCPDGS</sequence>